<organism evidence="13 14">
    <name type="scientific">Paenibacillus ehimensis</name>
    <dbReference type="NCBI Taxonomy" id="79264"/>
    <lineage>
        <taxon>Bacteria</taxon>
        <taxon>Bacillati</taxon>
        <taxon>Bacillota</taxon>
        <taxon>Bacilli</taxon>
        <taxon>Bacillales</taxon>
        <taxon>Paenibacillaceae</taxon>
        <taxon>Paenibacillus</taxon>
    </lineage>
</organism>
<comment type="subcellular location">
    <subcellularLocation>
        <location evidence="1">Cell membrane</location>
        <topology evidence="1">Multi-pass membrane protein</topology>
    </subcellularLocation>
</comment>
<dbReference type="PROSITE" id="PS50111">
    <property type="entry name" value="CHEMOTAXIS_TRANSDUC_2"/>
    <property type="match status" value="1"/>
</dbReference>
<proteinExistence type="inferred from homology"/>
<keyword evidence="7 9" id="KW-0807">Transducer</keyword>
<dbReference type="Pfam" id="PF02743">
    <property type="entry name" value="dCache_1"/>
    <property type="match status" value="1"/>
</dbReference>
<dbReference type="CDD" id="cd12912">
    <property type="entry name" value="PDC2_MCP_like"/>
    <property type="match status" value="1"/>
</dbReference>
<evidence type="ECO:0000256" key="8">
    <source>
        <dbReference type="ARBA" id="ARBA00029447"/>
    </source>
</evidence>
<evidence type="ECO:0000256" key="3">
    <source>
        <dbReference type="ARBA" id="ARBA00022500"/>
    </source>
</evidence>
<evidence type="ECO:0000256" key="4">
    <source>
        <dbReference type="ARBA" id="ARBA00022692"/>
    </source>
</evidence>
<dbReference type="InterPro" id="IPR003660">
    <property type="entry name" value="HAMP_dom"/>
</dbReference>
<accession>A0ABT8V7X9</accession>
<keyword evidence="5 10" id="KW-1133">Transmembrane helix</keyword>
<reference evidence="13" key="1">
    <citation type="submission" date="2023-07" db="EMBL/GenBank/DDBJ databases">
        <authorList>
            <person name="Aktuganov G."/>
            <person name="Boyko T."/>
            <person name="Delegan Y."/>
            <person name="Galimzianova N."/>
            <person name="Gilvanova E."/>
            <person name="Korobov V."/>
            <person name="Kuzmina L."/>
            <person name="Melentiev A."/>
            <person name="Milman P."/>
            <person name="Ryabova A."/>
            <person name="Stupak E."/>
            <person name="Yasakov T."/>
            <person name="Zharikova N."/>
            <person name="Zhurenko E."/>
        </authorList>
    </citation>
    <scope>NUCLEOTIDE SEQUENCE</scope>
    <source>
        <strain evidence="13">IB-739</strain>
    </source>
</reference>
<dbReference type="PANTHER" id="PTHR32089">
    <property type="entry name" value="METHYL-ACCEPTING CHEMOTAXIS PROTEIN MCPB"/>
    <property type="match status" value="1"/>
</dbReference>
<evidence type="ECO:0000256" key="1">
    <source>
        <dbReference type="ARBA" id="ARBA00004651"/>
    </source>
</evidence>
<evidence type="ECO:0000256" key="10">
    <source>
        <dbReference type="SAM" id="Phobius"/>
    </source>
</evidence>
<dbReference type="Pfam" id="PF00015">
    <property type="entry name" value="MCPsignal"/>
    <property type="match status" value="1"/>
</dbReference>
<dbReference type="InterPro" id="IPR029151">
    <property type="entry name" value="Sensor-like_sf"/>
</dbReference>
<dbReference type="Gene3D" id="3.30.450.20">
    <property type="entry name" value="PAS domain"/>
    <property type="match status" value="2"/>
</dbReference>
<dbReference type="CDD" id="cd12913">
    <property type="entry name" value="PDC1_MCP_like"/>
    <property type="match status" value="1"/>
</dbReference>
<protein>
    <submittedName>
        <fullName evidence="13">Methyl-accepting chemotaxis protein</fullName>
    </submittedName>
</protein>
<dbReference type="Proteomes" id="UP001168883">
    <property type="component" value="Unassembled WGS sequence"/>
</dbReference>
<dbReference type="EMBL" id="JAUMKJ010000006">
    <property type="protein sequence ID" value="MDO3676567.1"/>
    <property type="molecule type" value="Genomic_DNA"/>
</dbReference>
<feature type="transmembrane region" description="Helical" evidence="10">
    <location>
        <begin position="306"/>
        <end position="329"/>
    </location>
</feature>
<dbReference type="PANTHER" id="PTHR32089:SF112">
    <property type="entry name" value="LYSOZYME-LIKE PROTEIN-RELATED"/>
    <property type="match status" value="1"/>
</dbReference>
<feature type="transmembrane region" description="Helical" evidence="10">
    <location>
        <begin position="21"/>
        <end position="41"/>
    </location>
</feature>
<keyword evidence="2" id="KW-1003">Cell membrane</keyword>
<dbReference type="RefSeq" id="WP_302877603.1">
    <property type="nucleotide sequence ID" value="NZ_JAUMKJ010000006.1"/>
</dbReference>
<feature type="domain" description="HAMP" evidence="12">
    <location>
        <begin position="330"/>
        <end position="382"/>
    </location>
</feature>
<dbReference type="SMART" id="SM00304">
    <property type="entry name" value="HAMP"/>
    <property type="match status" value="1"/>
</dbReference>
<dbReference type="PROSITE" id="PS50885">
    <property type="entry name" value="HAMP"/>
    <property type="match status" value="1"/>
</dbReference>
<dbReference type="CDD" id="cd06225">
    <property type="entry name" value="HAMP"/>
    <property type="match status" value="1"/>
</dbReference>
<keyword evidence="6 10" id="KW-0472">Membrane</keyword>
<gene>
    <name evidence="13" type="ORF">Q3C12_06095</name>
</gene>
<keyword evidence="14" id="KW-1185">Reference proteome</keyword>
<keyword evidence="4 10" id="KW-0812">Transmembrane</keyword>
<name>A0ABT8V7X9_9BACL</name>
<sequence>MNIIRQWISATHIRKSISTKLAIAMLAVIILSSCLTGYLIYSHTSRLLQNEIETNLATKSEAIADQAGALFKEKGTLVRQMATNQEIVNYLKTVQLRDHAQSVPLYKSVATTLNEISATDKTIAFTWIASDKGGFYVGSGGALSKPDYEVKQRPWYAAASKAKDMAYTDPYLDAQSGKLVVSILHPVRDGGALIGFVAIDLFLDTLPQIMESYKLGQSGYTFLLDNNGTMMYHPDKEYVMKRKLGEMAGDLGQLAAQLDKNEAGLMFGKDDNGTAAYFGYSTVPLTGWKVVSVMPEAEALAGLRSFVWTTILYFAGSTFVLISAVYLLLRYMLRTIPKMSETIKQISHGDLTPTLEVDSQDEVGQVADNLNRMLDAFSVMINRFHLASEQMAAASEQLTASSVESVRASDHIRAAVKEMTDGGESQLNSAVETSRAMEEMAIGVQRVAESSSIVAEVSDASMQEIKEGHRAIQEAVGQMKSIRESVGQTAHDMQQLYDYSQKITDIIGVIADISNQTQLLSLNASIEAVRAGEHGRGFAVVAGEVKKLAEQSAMSAQGISQLVKDIQLSAQKATQTMQKGVKDVEQGSEVIDSVSTVFKNITGTFQAIAVQIQDVTATAQQMAAGTEQVAASMADVVTNHRMHVQHSAGISASAQSQYETMKDISALAESLSKMAEELMHSLSRFKTRPSAVLTSDENPES</sequence>
<comment type="caution">
    <text evidence="13">The sequence shown here is derived from an EMBL/GenBank/DDBJ whole genome shotgun (WGS) entry which is preliminary data.</text>
</comment>
<evidence type="ECO:0000259" key="11">
    <source>
        <dbReference type="PROSITE" id="PS50111"/>
    </source>
</evidence>
<dbReference type="Pfam" id="PF00672">
    <property type="entry name" value="HAMP"/>
    <property type="match status" value="1"/>
</dbReference>
<evidence type="ECO:0000259" key="12">
    <source>
        <dbReference type="PROSITE" id="PS50885"/>
    </source>
</evidence>
<evidence type="ECO:0000256" key="2">
    <source>
        <dbReference type="ARBA" id="ARBA00022475"/>
    </source>
</evidence>
<evidence type="ECO:0000256" key="5">
    <source>
        <dbReference type="ARBA" id="ARBA00022989"/>
    </source>
</evidence>
<dbReference type="SUPFAM" id="SSF58104">
    <property type="entry name" value="Methyl-accepting chemotaxis protein (MCP) signaling domain"/>
    <property type="match status" value="1"/>
</dbReference>
<dbReference type="SMART" id="SM00283">
    <property type="entry name" value="MA"/>
    <property type="match status" value="1"/>
</dbReference>
<dbReference type="Gene3D" id="1.10.8.500">
    <property type="entry name" value="HAMP domain in histidine kinase"/>
    <property type="match status" value="1"/>
</dbReference>
<comment type="similarity">
    <text evidence="8">Belongs to the methyl-accepting chemotaxis (MCP) protein family.</text>
</comment>
<evidence type="ECO:0000313" key="14">
    <source>
        <dbReference type="Proteomes" id="UP001168883"/>
    </source>
</evidence>
<evidence type="ECO:0000313" key="13">
    <source>
        <dbReference type="EMBL" id="MDO3676567.1"/>
    </source>
</evidence>
<dbReference type="InterPro" id="IPR033479">
    <property type="entry name" value="dCache_1"/>
</dbReference>
<keyword evidence="3" id="KW-0145">Chemotaxis</keyword>
<feature type="domain" description="Methyl-accepting transducer" evidence="11">
    <location>
        <begin position="401"/>
        <end position="637"/>
    </location>
</feature>
<evidence type="ECO:0000256" key="7">
    <source>
        <dbReference type="ARBA" id="ARBA00023224"/>
    </source>
</evidence>
<dbReference type="InterPro" id="IPR004089">
    <property type="entry name" value="MCPsignal_dom"/>
</dbReference>
<dbReference type="SUPFAM" id="SSF103190">
    <property type="entry name" value="Sensory domain-like"/>
    <property type="match status" value="1"/>
</dbReference>
<dbReference type="CDD" id="cd11386">
    <property type="entry name" value="MCP_signal"/>
    <property type="match status" value="1"/>
</dbReference>
<dbReference type="Gene3D" id="1.10.287.950">
    <property type="entry name" value="Methyl-accepting chemotaxis protein"/>
    <property type="match status" value="1"/>
</dbReference>
<evidence type="ECO:0000256" key="6">
    <source>
        <dbReference type="ARBA" id="ARBA00023136"/>
    </source>
</evidence>
<dbReference type="PROSITE" id="PS51257">
    <property type="entry name" value="PROKAR_LIPOPROTEIN"/>
    <property type="match status" value="1"/>
</dbReference>
<evidence type="ECO:0000256" key="9">
    <source>
        <dbReference type="PROSITE-ProRule" id="PRU00284"/>
    </source>
</evidence>